<organism evidence="1">
    <name type="scientific">marine sediment metagenome</name>
    <dbReference type="NCBI Taxonomy" id="412755"/>
    <lineage>
        <taxon>unclassified sequences</taxon>
        <taxon>metagenomes</taxon>
        <taxon>ecological metagenomes</taxon>
    </lineage>
</organism>
<dbReference type="EMBL" id="BARS01043911">
    <property type="protein sequence ID" value="GAG30498.1"/>
    <property type="molecule type" value="Genomic_DNA"/>
</dbReference>
<dbReference type="AlphaFoldDB" id="X0X1J7"/>
<reference evidence="1" key="1">
    <citation type="journal article" date="2014" name="Front. Microbiol.">
        <title>High frequency of phylogenetically diverse reductive dehalogenase-homologous genes in deep subseafloor sedimentary metagenomes.</title>
        <authorList>
            <person name="Kawai M."/>
            <person name="Futagami T."/>
            <person name="Toyoda A."/>
            <person name="Takaki Y."/>
            <person name="Nishi S."/>
            <person name="Hori S."/>
            <person name="Arai W."/>
            <person name="Tsubouchi T."/>
            <person name="Morono Y."/>
            <person name="Uchiyama I."/>
            <person name="Ito T."/>
            <person name="Fujiyama A."/>
            <person name="Inagaki F."/>
            <person name="Takami H."/>
        </authorList>
    </citation>
    <scope>NUCLEOTIDE SEQUENCE</scope>
    <source>
        <strain evidence="1">Expedition CK06-06</strain>
    </source>
</reference>
<sequence length="250" mass="28883">LFNVIALVFTAGGYMKSVGEIVNTPALRNLNAEMSPNLPREEHLLKAAFIAPERIKEVRNQLRLSGFSEDSIDLMFISNYALYDVNTVRDLYLRKAIDTDMMFVRMREIGFTDTRTKEIVQSWELIPGPSDLFHLVAKEAFEPGMIKEMGLDVEFPEEQVKWLEAQGLSRYWAEKYWAAHWDIPSLGQGFDMLHRRVSHGVSVIDEAQLDMLYRAAEIPPFWRDKLTAIAYNPFTRVDVRRMHDIGVLNE</sequence>
<accession>X0X1J7</accession>
<protein>
    <submittedName>
        <fullName evidence="1">Uncharacterized protein</fullName>
    </submittedName>
</protein>
<feature type="non-terminal residue" evidence="1">
    <location>
        <position position="250"/>
    </location>
</feature>
<evidence type="ECO:0000313" key="1">
    <source>
        <dbReference type="EMBL" id="GAG30498.1"/>
    </source>
</evidence>
<name>X0X1J7_9ZZZZ</name>
<feature type="non-terminal residue" evidence="1">
    <location>
        <position position="1"/>
    </location>
</feature>
<gene>
    <name evidence="1" type="ORF">S01H1_66416</name>
</gene>
<proteinExistence type="predicted"/>
<comment type="caution">
    <text evidence="1">The sequence shown here is derived from an EMBL/GenBank/DDBJ whole genome shotgun (WGS) entry which is preliminary data.</text>
</comment>